<protein>
    <submittedName>
        <fullName evidence="1">Uncharacterized protein</fullName>
    </submittedName>
</protein>
<accession>A0A1V1NSR7</accession>
<dbReference type="Pfam" id="PF13620">
    <property type="entry name" value="CarboxypepD_reg"/>
    <property type="match status" value="1"/>
</dbReference>
<organism evidence="1 2">
    <name type="scientific">Candidatus Magnetoglobus multicellularis str. Araruama</name>
    <dbReference type="NCBI Taxonomy" id="890399"/>
    <lineage>
        <taxon>Bacteria</taxon>
        <taxon>Pseudomonadati</taxon>
        <taxon>Thermodesulfobacteriota</taxon>
        <taxon>Desulfobacteria</taxon>
        <taxon>Desulfobacterales</taxon>
        <taxon>Desulfobacteraceae</taxon>
        <taxon>Candidatus Magnetoglobus</taxon>
    </lineage>
</organism>
<comment type="caution">
    <text evidence="1">The sequence shown here is derived from an EMBL/GenBank/DDBJ whole genome shotgun (WGS) entry which is preliminary data.</text>
</comment>
<dbReference type="EMBL" id="ATBP01002662">
    <property type="protein sequence ID" value="ETR65604.1"/>
    <property type="molecule type" value="Genomic_DNA"/>
</dbReference>
<evidence type="ECO:0000313" key="1">
    <source>
        <dbReference type="EMBL" id="ETR65604.1"/>
    </source>
</evidence>
<dbReference type="InterPro" id="IPR013783">
    <property type="entry name" value="Ig-like_fold"/>
</dbReference>
<proteinExistence type="predicted"/>
<evidence type="ECO:0000313" key="2">
    <source>
        <dbReference type="Proteomes" id="UP000189670"/>
    </source>
</evidence>
<dbReference type="Gene3D" id="2.60.40.10">
    <property type="entry name" value="Immunoglobulins"/>
    <property type="match status" value="1"/>
</dbReference>
<dbReference type="InterPro" id="IPR008969">
    <property type="entry name" value="CarboxyPept-like_regulatory"/>
</dbReference>
<dbReference type="Proteomes" id="UP000189670">
    <property type="component" value="Unassembled WGS sequence"/>
</dbReference>
<reference evidence="2" key="1">
    <citation type="submission" date="2012-11" db="EMBL/GenBank/DDBJ databases">
        <authorList>
            <person name="Lucero-Rivera Y.E."/>
            <person name="Tovar-Ramirez D."/>
        </authorList>
    </citation>
    <scope>NUCLEOTIDE SEQUENCE [LARGE SCALE GENOMIC DNA]</scope>
    <source>
        <strain evidence="2">Araruama</strain>
    </source>
</reference>
<feature type="non-terminal residue" evidence="1">
    <location>
        <position position="339"/>
    </location>
</feature>
<name>A0A1V1NSR7_9BACT</name>
<gene>
    <name evidence="1" type="ORF">OMM_13990</name>
</gene>
<dbReference type="SUPFAM" id="SSF49464">
    <property type="entry name" value="Carboxypeptidase regulatory domain-like"/>
    <property type="match status" value="2"/>
</dbReference>
<sequence>MNAWSDMLSTGSGALTDENGQYTISALTSKSNGMVITYVVEVLSESHPYQAYSMATDRANSTPVTCDSFQINFDLPTGYDISGRVTSINEEKLPGVNISAWSKNGTTNGSATTDESGFYTITDLPIKSDYIVGAFPNDYPVQFFRFKNTEQQADLIDLSNGNYQNVNFILDKGFVIKGLIKLENQQNPAGSGINVNIWSESTSTGGDVITDANGLFEISGLDGNASDYIISVFHEGYMPAYFNENATVYQRENAQYISPSENYRNLVLITGYTIKGSVITENNIAAGGIKVEAVSIVSGGWGIAISEKQFLNNANYVITGLPPGEYQVSIYPDNYVDQS</sequence>
<dbReference type="AlphaFoldDB" id="A0A1V1NSR7"/>
<dbReference type="Gene3D" id="2.60.40.1120">
    <property type="entry name" value="Carboxypeptidase-like, regulatory domain"/>
    <property type="match status" value="1"/>
</dbReference>